<dbReference type="EMBL" id="CADCUU010000352">
    <property type="protein sequence ID" value="CAA9423706.1"/>
    <property type="molecule type" value="Genomic_DNA"/>
</dbReference>
<organism evidence="2">
    <name type="scientific">uncultured Rubellimicrobium sp</name>
    <dbReference type="NCBI Taxonomy" id="543078"/>
    <lineage>
        <taxon>Bacteria</taxon>
        <taxon>Pseudomonadati</taxon>
        <taxon>Pseudomonadota</taxon>
        <taxon>Alphaproteobacteria</taxon>
        <taxon>Rhodobacterales</taxon>
        <taxon>Roseobacteraceae</taxon>
        <taxon>Rubellimicrobium</taxon>
        <taxon>environmental samples</taxon>
    </lineage>
</organism>
<reference evidence="2" key="1">
    <citation type="submission" date="2020-02" db="EMBL/GenBank/DDBJ databases">
        <authorList>
            <person name="Meier V. D."/>
        </authorList>
    </citation>
    <scope>NUCLEOTIDE SEQUENCE</scope>
    <source>
        <strain evidence="2">AVDCRST_MAG15</strain>
    </source>
</reference>
<proteinExistence type="predicted"/>
<evidence type="ECO:0000256" key="1">
    <source>
        <dbReference type="SAM" id="MobiDB-lite"/>
    </source>
</evidence>
<gene>
    <name evidence="2" type="ORF">AVDCRST_MAG15-2360</name>
</gene>
<feature type="non-terminal residue" evidence="2">
    <location>
        <position position="38"/>
    </location>
</feature>
<evidence type="ECO:0000313" key="2">
    <source>
        <dbReference type="EMBL" id="CAA9423706.1"/>
    </source>
</evidence>
<dbReference type="AlphaFoldDB" id="A0A6J4PRU0"/>
<feature type="compositionally biased region" description="Basic residues" evidence="1">
    <location>
        <begin position="22"/>
        <end position="38"/>
    </location>
</feature>
<accession>A0A6J4PRU0</accession>
<sequence length="38" mass="4217">AHRRHHEPLRLVAGAPRMGGPLRRRQGAGRGHPPAHPR</sequence>
<protein>
    <submittedName>
        <fullName evidence="2">Uncharacterized protein</fullName>
    </submittedName>
</protein>
<feature type="region of interest" description="Disordered" evidence="1">
    <location>
        <begin position="1"/>
        <end position="38"/>
    </location>
</feature>
<name>A0A6J4PRU0_9RHOB</name>
<feature type="non-terminal residue" evidence="2">
    <location>
        <position position="1"/>
    </location>
</feature>